<dbReference type="SUPFAM" id="SSF53850">
    <property type="entry name" value="Periplasmic binding protein-like II"/>
    <property type="match status" value="1"/>
</dbReference>
<dbReference type="AlphaFoldDB" id="A0A370QE71"/>
<proteinExistence type="predicted"/>
<dbReference type="Gene3D" id="3.40.190.170">
    <property type="entry name" value="Bacterial extracellular solute-binding protein, family 7"/>
    <property type="match status" value="1"/>
</dbReference>
<keyword evidence="3" id="KW-0675">Receptor</keyword>
<dbReference type="NCBIfam" id="NF037995">
    <property type="entry name" value="TRAP_S1"/>
    <property type="match status" value="1"/>
</dbReference>
<reference evidence="3 4" key="1">
    <citation type="submission" date="2018-07" db="EMBL/GenBank/DDBJ databases">
        <title>Genomic Encyclopedia of Type Strains, Phase IV (KMG-IV): sequencing the most valuable type-strain genomes for metagenomic binning, comparative biology and taxonomic classification.</title>
        <authorList>
            <person name="Goeker M."/>
        </authorList>
    </citation>
    <scope>NUCLEOTIDE SEQUENCE [LARGE SCALE GENOMIC DNA]</scope>
    <source>
        <strain evidence="3 4">DSM 103736</strain>
    </source>
</reference>
<evidence type="ECO:0000256" key="2">
    <source>
        <dbReference type="SAM" id="SignalP"/>
    </source>
</evidence>
<name>A0A370QE71_9GAMM</name>
<dbReference type="PIRSF" id="PIRSF006470">
    <property type="entry name" value="DctB"/>
    <property type="match status" value="1"/>
</dbReference>
<dbReference type="InterPro" id="IPR018389">
    <property type="entry name" value="DctP_fam"/>
</dbReference>
<dbReference type="Proteomes" id="UP000254848">
    <property type="component" value="Unassembled WGS sequence"/>
</dbReference>
<dbReference type="PANTHER" id="PTHR33376:SF2">
    <property type="entry name" value="DICARBOXYLATE-BINDING PERIPLASMIC PROTEIN"/>
    <property type="match status" value="1"/>
</dbReference>
<dbReference type="PANTHER" id="PTHR33376">
    <property type="match status" value="1"/>
</dbReference>
<feature type="chain" id="PRO_5017050680" evidence="2">
    <location>
        <begin position="26"/>
        <end position="329"/>
    </location>
</feature>
<dbReference type="InterPro" id="IPR004682">
    <property type="entry name" value="TRAP_DctP"/>
</dbReference>
<dbReference type="OrthoDB" id="8690069at2"/>
<evidence type="ECO:0000313" key="4">
    <source>
        <dbReference type="Proteomes" id="UP000254848"/>
    </source>
</evidence>
<dbReference type="GO" id="GO:0030246">
    <property type="term" value="F:carbohydrate binding"/>
    <property type="evidence" value="ECO:0007669"/>
    <property type="project" value="TreeGrafter"/>
</dbReference>
<dbReference type="CDD" id="cd13671">
    <property type="entry name" value="PBP2_TRAP_SBP_like_3"/>
    <property type="match status" value="1"/>
</dbReference>
<dbReference type="RefSeq" id="WP_115460014.1">
    <property type="nucleotide sequence ID" value="NZ_QRAP01000011.1"/>
</dbReference>
<keyword evidence="4" id="KW-1185">Reference proteome</keyword>
<dbReference type="NCBIfam" id="TIGR00787">
    <property type="entry name" value="dctP"/>
    <property type="match status" value="1"/>
</dbReference>
<evidence type="ECO:0000313" key="3">
    <source>
        <dbReference type="EMBL" id="RDK86666.1"/>
    </source>
</evidence>
<dbReference type="EMBL" id="QRAP01000011">
    <property type="protein sequence ID" value="RDK86666.1"/>
    <property type="molecule type" value="Genomic_DNA"/>
</dbReference>
<accession>A0A370QE71</accession>
<dbReference type="Pfam" id="PF03480">
    <property type="entry name" value="DctP"/>
    <property type="match status" value="1"/>
</dbReference>
<organism evidence="3 4">
    <name type="scientific">Enterobacillus tribolii</name>
    <dbReference type="NCBI Taxonomy" id="1487935"/>
    <lineage>
        <taxon>Bacteria</taxon>
        <taxon>Pseudomonadati</taxon>
        <taxon>Pseudomonadota</taxon>
        <taxon>Gammaproteobacteria</taxon>
        <taxon>Enterobacterales</taxon>
        <taxon>Hafniaceae</taxon>
        <taxon>Enterobacillus</taxon>
    </lineage>
</organism>
<evidence type="ECO:0000256" key="1">
    <source>
        <dbReference type="ARBA" id="ARBA00022729"/>
    </source>
</evidence>
<dbReference type="InterPro" id="IPR038404">
    <property type="entry name" value="TRAP_DctP_sf"/>
</dbReference>
<comment type="caution">
    <text evidence="3">The sequence shown here is derived from an EMBL/GenBank/DDBJ whole genome shotgun (WGS) entry which is preliminary data.</text>
</comment>
<dbReference type="GO" id="GO:0055085">
    <property type="term" value="P:transmembrane transport"/>
    <property type="evidence" value="ECO:0007669"/>
    <property type="project" value="InterPro"/>
</dbReference>
<gene>
    <name evidence="3" type="ORF">C8D90_11150</name>
</gene>
<keyword evidence="1 2" id="KW-0732">Signal</keyword>
<protein>
    <submittedName>
        <fullName evidence="3">Tripartite ATP-independent transporter DctP family solute receptor</fullName>
    </submittedName>
</protein>
<sequence length="329" mass="36515">MKIPAFTRTLACSALLALFASSANAAPEKVTLKLAHNLERSHVVHQAFEEMAKEVKTLSGGKMTIRIYPSSQMGSARETLELLQNGALDMTKGSASDLESFDNIYAIYNLPYLFRDQQHFNKVVFGPVGKEIMESTKSKGFVALSAYVAGTRSFYAKKPITKPEDLKGLKIRVQASPTTLKMVELMGGSPTPVPFGEVYTAMQQGVVDGAENNVPSWVQTRHIEIAKFFSEDEHTSIPDFLVISTKTLEKLSPEQREILEKAARGSEVYQQKLWEKIDHESREQAKSMGATFVTVDKAPFRAAVKPLFDDFSKDPKQAELLKKFEAAAE</sequence>
<feature type="signal peptide" evidence="2">
    <location>
        <begin position="1"/>
        <end position="25"/>
    </location>
</feature>
<dbReference type="GO" id="GO:0030288">
    <property type="term" value="C:outer membrane-bounded periplasmic space"/>
    <property type="evidence" value="ECO:0007669"/>
    <property type="project" value="InterPro"/>
</dbReference>